<dbReference type="Pfam" id="PF03228">
    <property type="entry name" value="Adeno_VII"/>
    <property type="match status" value="1"/>
</dbReference>
<evidence type="ECO:0000256" key="6">
    <source>
        <dbReference type="ARBA" id="ARBA00022921"/>
    </source>
</evidence>
<reference evidence="10 11" key="1">
    <citation type="journal article" date="2018" name="Sci. Rep.">
        <title>A novel adenovirus isolated from the Egyptian fruit bat in South Africa is closely related to recent isolates from China.</title>
        <authorList>
            <person name="Jansen van Vuren P."/>
            <person name="Allam M."/>
            <person name="Wiley M.R."/>
            <person name="Ismail A."/>
            <person name="Storm N."/>
            <person name="Birkhead M."/>
            <person name="Markotter W."/>
            <person name="Palacios G."/>
            <person name="Paweska J.T."/>
        </authorList>
    </citation>
    <scope>NUCLEOTIDE SEQUENCE [LARGE SCALE GENOMIC DNA]</scope>
    <source>
        <strain evidence="10">3085</strain>
    </source>
</reference>
<evidence type="ECO:0000256" key="4">
    <source>
        <dbReference type="ARBA" id="ARBA00022562"/>
    </source>
</evidence>
<evidence type="ECO:0000256" key="2">
    <source>
        <dbReference type="ARBA" id="ARBA00022524"/>
    </source>
</evidence>
<evidence type="ECO:0000313" key="11">
    <source>
        <dbReference type="Proteomes" id="UP000319886"/>
    </source>
</evidence>
<dbReference type="GO" id="GO:0043657">
    <property type="term" value="C:host cell"/>
    <property type="evidence" value="ECO:0007669"/>
    <property type="project" value="GOC"/>
</dbReference>
<dbReference type="GO" id="GO:0003677">
    <property type="term" value="F:DNA binding"/>
    <property type="evidence" value="ECO:0007669"/>
    <property type="project" value="UniProtKB-KW"/>
</dbReference>
<dbReference type="InterPro" id="IPR004912">
    <property type="entry name" value="Adeno_VII"/>
</dbReference>
<keyword evidence="5" id="KW-0946">Virion</keyword>
<evidence type="ECO:0000256" key="7">
    <source>
        <dbReference type="ARBA" id="ARBA00023125"/>
    </source>
</evidence>
<comment type="similarity">
    <text evidence="1">Belongs to the adenoviridae histone-like nucleoprotein family.</text>
</comment>
<accession>A0A344X9U7</accession>
<protein>
    <submittedName>
        <fullName evidence="10">PVII</fullName>
    </submittedName>
</protein>
<evidence type="ECO:0000256" key="1">
    <source>
        <dbReference type="ARBA" id="ARBA00005746"/>
    </source>
</evidence>
<dbReference type="RefSeq" id="YP_010790745.1">
    <property type="nucleotide sequence ID" value="NC_075454.1"/>
</dbReference>
<feature type="region of interest" description="Disordered" evidence="9">
    <location>
        <begin position="74"/>
        <end position="96"/>
    </location>
</feature>
<proteinExistence type="inferred from homology"/>
<feature type="compositionally biased region" description="Low complexity" evidence="9">
    <location>
        <begin position="74"/>
        <end position="94"/>
    </location>
</feature>
<keyword evidence="6" id="KW-0426">Late protein</keyword>
<keyword evidence="8" id="KW-1160">Virus entry into host cell</keyword>
<evidence type="ECO:0000256" key="9">
    <source>
        <dbReference type="SAM" id="MobiDB-lite"/>
    </source>
</evidence>
<evidence type="ECO:0000256" key="5">
    <source>
        <dbReference type="ARBA" id="ARBA00022844"/>
    </source>
</evidence>
<keyword evidence="2" id="KW-1163">Viral penetration into host nucleus</keyword>
<dbReference type="Proteomes" id="UP000319886">
    <property type="component" value="Segment"/>
</dbReference>
<dbReference type="GO" id="GO:0075732">
    <property type="term" value="P:viral penetration into host nucleus"/>
    <property type="evidence" value="ECO:0007669"/>
    <property type="project" value="UniProtKB-KW"/>
</dbReference>
<evidence type="ECO:0000313" key="10">
    <source>
        <dbReference type="EMBL" id="AXE75629.1"/>
    </source>
</evidence>
<dbReference type="EMBL" id="MG551742">
    <property type="protein sequence ID" value="AXE75629.1"/>
    <property type="molecule type" value="Genomic_DNA"/>
</dbReference>
<keyword evidence="7" id="KW-0238">DNA-binding</keyword>
<keyword evidence="4" id="KW-1048">Host nucleus</keyword>
<keyword evidence="3" id="KW-0597">Phosphoprotein</keyword>
<evidence type="ECO:0000256" key="8">
    <source>
        <dbReference type="ARBA" id="ARBA00023296"/>
    </source>
</evidence>
<dbReference type="GO" id="GO:0046718">
    <property type="term" value="P:symbiont entry into host cell"/>
    <property type="evidence" value="ECO:0007669"/>
    <property type="project" value="UniProtKB-KW"/>
</dbReference>
<dbReference type="KEGG" id="vg:80528156"/>
<dbReference type="GO" id="GO:0019028">
    <property type="term" value="C:viral capsid"/>
    <property type="evidence" value="ECO:0007669"/>
    <property type="project" value="InterPro"/>
</dbReference>
<name>A0A344X9U7_9ADEN</name>
<organism evidence="10 11">
    <name type="scientific">Egyptian fruit bat adenovirus</name>
    <dbReference type="NCBI Taxonomy" id="2849732"/>
    <lineage>
        <taxon>Viruses</taxon>
        <taxon>Varidnaviria</taxon>
        <taxon>Bamfordvirae</taxon>
        <taxon>Preplasmiviricota</taxon>
        <taxon>Polisuviricotina</taxon>
        <taxon>Pharingeaviricetes</taxon>
        <taxon>Rowavirales</taxon>
        <taxon>Adenoviridae</taxon>
        <taxon>Mastadenovirus</taxon>
        <taxon>Mastadenovirus aegyptiaci</taxon>
        <taxon>Bat mastadenovirus I</taxon>
    </lineage>
</organism>
<keyword evidence="11" id="KW-1185">Reference proteome</keyword>
<evidence type="ECO:0000256" key="3">
    <source>
        <dbReference type="ARBA" id="ARBA00022553"/>
    </source>
</evidence>
<dbReference type="GeneID" id="80528156"/>
<sequence>MAILISPSDNTGWGLGRHKIYGGLYGGFLGGAREYSEATPVLVRQYYRAKWGSKSRHGRRLGTTTRGRVTVRVNEEASTSTPTAPATVTTVAPPRRSARIRNLNLPEVRYHPTIKILKRRRSKRKKRSR</sequence>